<name>A0AA49GTA1_9BACT</name>
<reference evidence="2" key="2">
    <citation type="journal article" date="2024" name="Antonie Van Leeuwenhoek">
        <title>Roseihalotalea indica gen. nov., sp. nov., a halophilic Bacteroidetes from mesopelagic Southwest Indian Ocean with higher carbohydrate metabolic potential.</title>
        <authorList>
            <person name="Chen B."/>
            <person name="Zhang M."/>
            <person name="Lin D."/>
            <person name="Ye J."/>
            <person name="Tang K."/>
        </authorList>
    </citation>
    <scope>NUCLEOTIDE SEQUENCE</scope>
    <source>
        <strain evidence="2">TK19036</strain>
    </source>
</reference>
<dbReference type="PROSITE" id="PS51257">
    <property type="entry name" value="PROKAR_LIPOPROTEIN"/>
    <property type="match status" value="1"/>
</dbReference>
<dbReference type="Gene3D" id="1.20.5.320">
    <property type="entry name" value="6-Phosphogluconate Dehydrogenase, domain 3"/>
    <property type="match status" value="1"/>
</dbReference>
<sequence>MKTYTLITCVAAALLLAGCYTEEVPGPQGPRGPQGPEGPPGPQTIASIYEYNFDLDANNDWQAVFGFPVEDIIYQEDMVLVYLLWEQVELDNGELQDVWQLMPVSFFTDAGLLQMTYDFTVNDVKIFAAAGFPLDPTRDAYIDEWARIVVIPADFSPNARMEINYEDYNEVQEIFGLPEMPAHENLSERIRIKQDS</sequence>
<feature type="chain" id="PRO_5041384248" description="Collagen-like protein" evidence="1">
    <location>
        <begin position="22"/>
        <end position="196"/>
    </location>
</feature>
<organism evidence="2">
    <name type="scientific">Roseihalotalea indica</name>
    <dbReference type="NCBI Taxonomy" id="2867963"/>
    <lineage>
        <taxon>Bacteria</taxon>
        <taxon>Pseudomonadati</taxon>
        <taxon>Bacteroidota</taxon>
        <taxon>Cytophagia</taxon>
        <taxon>Cytophagales</taxon>
        <taxon>Catalimonadaceae</taxon>
        <taxon>Roseihalotalea</taxon>
    </lineage>
</organism>
<accession>A0AA49GTA1</accession>
<proteinExistence type="predicted"/>
<feature type="signal peptide" evidence="1">
    <location>
        <begin position="1"/>
        <end position="21"/>
    </location>
</feature>
<protein>
    <recommendedName>
        <fullName evidence="3">Collagen-like protein</fullName>
    </recommendedName>
</protein>
<gene>
    <name evidence="2" type="ORF">K4G66_05695</name>
</gene>
<dbReference type="EMBL" id="CP120682">
    <property type="protein sequence ID" value="WKN38191.1"/>
    <property type="molecule type" value="Genomic_DNA"/>
</dbReference>
<evidence type="ECO:0000313" key="2">
    <source>
        <dbReference type="EMBL" id="WKN38191.1"/>
    </source>
</evidence>
<evidence type="ECO:0000256" key="1">
    <source>
        <dbReference type="SAM" id="SignalP"/>
    </source>
</evidence>
<reference evidence="2" key="1">
    <citation type="journal article" date="2023" name="Comput. Struct. Biotechnol. J.">
        <title>Discovery of a novel marine Bacteroidetes with a rich repertoire of carbohydrate-active enzymes.</title>
        <authorList>
            <person name="Chen B."/>
            <person name="Liu G."/>
            <person name="Chen Q."/>
            <person name="Wang H."/>
            <person name="Liu L."/>
            <person name="Tang K."/>
        </authorList>
    </citation>
    <scope>NUCLEOTIDE SEQUENCE</scope>
    <source>
        <strain evidence="2">TK19036</strain>
    </source>
</reference>
<evidence type="ECO:0008006" key="3">
    <source>
        <dbReference type="Google" id="ProtNLM"/>
    </source>
</evidence>
<dbReference type="AlphaFoldDB" id="A0AA49GTA1"/>
<keyword evidence="1" id="KW-0732">Signal</keyword>